<evidence type="ECO:0008006" key="2">
    <source>
        <dbReference type="Google" id="ProtNLM"/>
    </source>
</evidence>
<evidence type="ECO:0000313" key="1">
    <source>
        <dbReference type="EMBL" id="QHT99040.1"/>
    </source>
</evidence>
<accession>A0A6C0J2N5</accession>
<dbReference type="InterPro" id="IPR036188">
    <property type="entry name" value="FAD/NAD-bd_sf"/>
</dbReference>
<dbReference type="SUPFAM" id="SSF51905">
    <property type="entry name" value="FAD/NAD(P)-binding domain"/>
    <property type="match status" value="1"/>
</dbReference>
<dbReference type="EMBL" id="MN740300">
    <property type="protein sequence ID" value="QHT99040.1"/>
    <property type="molecule type" value="Genomic_DNA"/>
</dbReference>
<dbReference type="AlphaFoldDB" id="A0A6C0J2N5"/>
<sequence>MKKNINIIILGGDINGLYIAIRCIDMGYNVTIIEKKKKFGNIKNNNFTFFNKNHNIYINLLKRFNIKYSKYNFNKNNNLLSFIMTIINKSKIIPKKILLSLTFNELCEKILSKQVLKDFKNYTNNFQGLTSFFDVINSVDFIEMFITEVCNNNFYKLHDNIEVLINRMTDYLINKGASLINNTNVKSFKYINKKFILNNIIYTSDILVATISKKNLIKFTFWNDDQYNILNNITQYNLNTFDILKSLSIIKNDYIENDYENDVNIRNNILNDLHIIYPINKQNNNELYLWNTNVNNIIIREKIKNLYNQYFLLCSNSYSKNSIFLNYGLEIFDNNIQHLNKISNFI</sequence>
<organism evidence="1">
    <name type="scientific">viral metagenome</name>
    <dbReference type="NCBI Taxonomy" id="1070528"/>
    <lineage>
        <taxon>unclassified sequences</taxon>
        <taxon>metagenomes</taxon>
        <taxon>organismal metagenomes</taxon>
    </lineage>
</organism>
<reference evidence="1" key="1">
    <citation type="journal article" date="2020" name="Nature">
        <title>Giant virus diversity and host interactions through global metagenomics.</title>
        <authorList>
            <person name="Schulz F."/>
            <person name="Roux S."/>
            <person name="Paez-Espino D."/>
            <person name="Jungbluth S."/>
            <person name="Walsh D.A."/>
            <person name="Denef V.J."/>
            <person name="McMahon K.D."/>
            <person name="Konstantinidis K.T."/>
            <person name="Eloe-Fadrosh E.A."/>
            <person name="Kyrpides N.C."/>
            <person name="Woyke T."/>
        </authorList>
    </citation>
    <scope>NUCLEOTIDE SEQUENCE</scope>
    <source>
        <strain evidence="1">GVMAG-M-3300025695-21</strain>
    </source>
</reference>
<protein>
    <recommendedName>
        <fullName evidence="2">Amine oxidase domain-containing protein</fullName>
    </recommendedName>
</protein>
<proteinExistence type="predicted"/>
<name>A0A6C0J2N5_9ZZZZ</name>